<gene>
    <name evidence="1" type="ORF">SVIM_LOCUS6125</name>
</gene>
<evidence type="ECO:0000313" key="1">
    <source>
        <dbReference type="EMBL" id="VFU20514.1"/>
    </source>
</evidence>
<organism evidence="1">
    <name type="scientific">Salix viminalis</name>
    <name type="common">Common osier</name>
    <name type="synonym">Basket willow</name>
    <dbReference type="NCBI Taxonomy" id="40686"/>
    <lineage>
        <taxon>Eukaryota</taxon>
        <taxon>Viridiplantae</taxon>
        <taxon>Streptophyta</taxon>
        <taxon>Embryophyta</taxon>
        <taxon>Tracheophyta</taxon>
        <taxon>Spermatophyta</taxon>
        <taxon>Magnoliopsida</taxon>
        <taxon>eudicotyledons</taxon>
        <taxon>Gunneridae</taxon>
        <taxon>Pentapetalae</taxon>
        <taxon>rosids</taxon>
        <taxon>fabids</taxon>
        <taxon>Malpighiales</taxon>
        <taxon>Salicaceae</taxon>
        <taxon>Saliceae</taxon>
        <taxon>Salix</taxon>
    </lineage>
</organism>
<sequence>MERERERSSSVGLIVGGLKVRIGVFFLYDCH</sequence>
<proteinExistence type="predicted"/>
<dbReference type="EMBL" id="CAADRP010000001">
    <property type="protein sequence ID" value="VFU20514.1"/>
    <property type="molecule type" value="Genomic_DNA"/>
</dbReference>
<accession>A0A6N2K6Z6</accession>
<name>A0A6N2K6Z6_SALVM</name>
<protein>
    <submittedName>
        <fullName evidence="1">Uncharacterized protein</fullName>
    </submittedName>
</protein>
<reference evidence="1" key="1">
    <citation type="submission" date="2019-03" db="EMBL/GenBank/DDBJ databases">
        <authorList>
            <person name="Mank J."/>
            <person name="Almeida P."/>
        </authorList>
    </citation>
    <scope>NUCLEOTIDE SEQUENCE</scope>
    <source>
        <strain evidence="1">78183</strain>
    </source>
</reference>
<dbReference type="AlphaFoldDB" id="A0A6N2K6Z6"/>